<dbReference type="InterPro" id="IPR036046">
    <property type="entry name" value="Acylphosphatase-like_dom_sf"/>
</dbReference>
<dbReference type="EMBL" id="QKZL01000009">
    <property type="protein sequence ID" value="PZX15795.1"/>
    <property type="molecule type" value="Genomic_DNA"/>
</dbReference>
<dbReference type="EC" id="3.6.1.7" evidence="2 4"/>
<evidence type="ECO:0000256" key="2">
    <source>
        <dbReference type="ARBA" id="ARBA00012150"/>
    </source>
</evidence>
<keyword evidence="4 5" id="KW-0378">Hydrolase</keyword>
<dbReference type="GO" id="GO:0003998">
    <property type="term" value="F:acylphosphatase activity"/>
    <property type="evidence" value="ECO:0007669"/>
    <property type="project" value="UniProtKB-EC"/>
</dbReference>
<dbReference type="PANTHER" id="PTHR47268:SF4">
    <property type="entry name" value="ACYLPHOSPHATASE"/>
    <property type="match status" value="1"/>
</dbReference>
<sequence length="85" mass="9214">MPQLFTITGRVQGVGFRAFTKDVAEEIGIRGWVRNRADGSVEALADGDLDAFEARLRKGPPASRVEGVTRTPSDEPVGDGFAIRR</sequence>
<evidence type="ECO:0000256" key="5">
    <source>
        <dbReference type="RuleBase" id="RU000553"/>
    </source>
</evidence>
<dbReference type="Gene3D" id="3.30.70.100">
    <property type="match status" value="1"/>
</dbReference>
<feature type="active site" evidence="4">
    <location>
        <position position="35"/>
    </location>
</feature>
<gene>
    <name evidence="9" type="ORF">LX81_02428</name>
</gene>
<reference evidence="9 10" key="1">
    <citation type="submission" date="2018-06" db="EMBL/GenBank/DDBJ databases">
        <title>Genomic Encyclopedia of Archaeal and Bacterial Type Strains, Phase II (KMG-II): from individual species to whole genera.</title>
        <authorList>
            <person name="Goeker M."/>
        </authorList>
    </citation>
    <scope>NUCLEOTIDE SEQUENCE [LARGE SCALE GENOMIC DNA]</scope>
    <source>
        <strain evidence="9 10">DSM 22009</strain>
    </source>
</reference>
<dbReference type="SUPFAM" id="SSF54975">
    <property type="entry name" value="Acylphosphatase/BLUF domain-like"/>
    <property type="match status" value="1"/>
</dbReference>
<proteinExistence type="inferred from homology"/>
<dbReference type="Pfam" id="PF00708">
    <property type="entry name" value="Acylphosphatase"/>
    <property type="match status" value="1"/>
</dbReference>
<evidence type="ECO:0000313" key="9">
    <source>
        <dbReference type="EMBL" id="PZX15795.1"/>
    </source>
</evidence>
<comment type="caution">
    <text evidence="9">The sequence shown here is derived from an EMBL/GenBank/DDBJ whole genome shotgun (WGS) entry which is preliminary data.</text>
</comment>
<dbReference type="PANTHER" id="PTHR47268">
    <property type="entry name" value="ACYLPHOSPHATASE"/>
    <property type="match status" value="1"/>
</dbReference>
<dbReference type="PRINTS" id="PR00112">
    <property type="entry name" value="ACYLPHPHTASE"/>
</dbReference>
<evidence type="ECO:0000256" key="1">
    <source>
        <dbReference type="ARBA" id="ARBA00005614"/>
    </source>
</evidence>
<dbReference type="PROSITE" id="PS51160">
    <property type="entry name" value="ACYLPHOSPHATASE_3"/>
    <property type="match status" value="1"/>
</dbReference>
<dbReference type="AlphaFoldDB" id="A0A2W7N5W5"/>
<evidence type="ECO:0000256" key="7">
    <source>
        <dbReference type="SAM" id="MobiDB-lite"/>
    </source>
</evidence>
<dbReference type="PROSITE" id="PS00151">
    <property type="entry name" value="ACYLPHOSPHATASE_2"/>
    <property type="match status" value="1"/>
</dbReference>
<organism evidence="9 10">
    <name type="scientific">Palleronia aestuarii</name>
    <dbReference type="NCBI Taxonomy" id="568105"/>
    <lineage>
        <taxon>Bacteria</taxon>
        <taxon>Pseudomonadati</taxon>
        <taxon>Pseudomonadota</taxon>
        <taxon>Alphaproteobacteria</taxon>
        <taxon>Rhodobacterales</taxon>
        <taxon>Roseobacteraceae</taxon>
        <taxon>Palleronia</taxon>
    </lineage>
</organism>
<dbReference type="RefSeq" id="WP_111537556.1">
    <property type="nucleotide sequence ID" value="NZ_QKZL01000009.1"/>
</dbReference>
<dbReference type="InterPro" id="IPR020456">
    <property type="entry name" value="Acylphosphatase"/>
</dbReference>
<evidence type="ECO:0000256" key="4">
    <source>
        <dbReference type="PROSITE-ProRule" id="PRU00520"/>
    </source>
</evidence>
<evidence type="ECO:0000256" key="3">
    <source>
        <dbReference type="ARBA" id="ARBA00047645"/>
    </source>
</evidence>
<dbReference type="Proteomes" id="UP000248916">
    <property type="component" value="Unassembled WGS sequence"/>
</dbReference>
<comment type="catalytic activity">
    <reaction evidence="3 4 5">
        <text>an acyl phosphate + H2O = a carboxylate + phosphate + H(+)</text>
        <dbReference type="Rhea" id="RHEA:14965"/>
        <dbReference type="ChEBI" id="CHEBI:15377"/>
        <dbReference type="ChEBI" id="CHEBI:15378"/>
        <dbReference type="ChEBI" id="CHEBI:29067"/>
        <dbReference type="ChEBI" id="CHEBI:43474"/>
        <dbReference type="ChEBI" id="CHEBI:59918"/>
        <dbReference type="EC" id="3.6.1.7"/>
    </reaction>
</comment>
<evidence type="ECO:0000256" key="6">
    <source>
        <dbReference type="RuleBase" id="RU004168"/>
    </source>
</evidence>
<protein>
    <recommendedName>
        <fullName evidence="2 4">Acylphosphatase</fullName>
        <ecNumber evidence="2 4">3.6.1.7</ecNumber>
    </recommendedName>
</protein>
<comment type="similarity">
    <text evidence="1 6">Belongs to the acylphosphatase family.</text>
</comment>
<feature type="domain" description="Acylphosphatase-like" evidence="8">
    <location>
        <begin position="2"/>
        <end position="85"/>
    </location>
</feature>
<feature type="active site" evidence="4">
    <location>
        <position position="17"/>
    </location>
</feature>
<feature type="region of interest" description="Disordered" evidence="7">
    <location>
        <begin position="60"/>
        <end position="85"/>
    </location>
</feature>
<dbReference type="OrthoDB" id="5295388at2"/>
<evidence type="ECO:0000313" key="10">
    <source>
        <dbReference type="Proteomes" id="UP000248916"/>
    </source>
</evidence>
<dbReference type="InterPro" id="IPR017968">
    <property type="entry name" value="Acylphosphatase_CS"/>
</dbReference>
<evidence type="ECO:0000259" key="8">
    <source>
        <dbReference type="PROSITE" id="PS51160"/>
    </source>
</evidence>
<dbReference type="InterPro" id="IPR001792">
    <property type="entry name" value="Acylphosphatase-like_dom"/>
</dbReference>
<dbReference type="PROSITE" id="PS00150">
    <property type="entry name" value="ACYLPHOSPHATASE_1"/>
    <property type="match status" value="1"/>
</dbReference>
<name>A0A2W7N5W5_9RHOB</name>
<keyword evidence="10" id="KW-1185">Reference proteome</keyword>
<accession>A0A2W7N5W5</accession>